<dbReference type="GO" id="GO:0003677">
    <property type="term" value="F:DNA binding"/>
    <property type="evidence" value="ECO:0007669"/>
    <property type="project" value="UniProtKB-KW"/>
</dbReference>
<feature type="region of interest" description="Disordered" evidence="2">
    <location>
        <begin position="372"/>
        <end position="425"/>
    </location>
</feature>
<dbReference type="NCBIfam" id="NF040570">
    <property type="entry name" value="guided_TnpB"/>
    <property type="match status" value="1"/>
</dbReference>
<dbReference type="KEGG" id="hlt:I7X12_12535"/>
<gene>
    <name evidence="4" type="ORF">I7X12_12535</name>
</gene>
<dbReference type="RefSeq" id="WP_198060416.1">
    <property type="nucleotide sequence ID" value="NZ_CP065856.1"/>
</dbReference>
<evidence type="ECO:0000259" key="3">
    <source>
        <dbReference type="Pfam" id="PF07282"/>
    </source>
</evidence>
<dbReference type="InterPro" id="IPR051399">
    <property type="entry name" value="RNA-guided_DNA_endo/Transpos"/>
</dbReference>
<accession>A0A7T3FVU7</accession>
<dbReference type="NCBIfam" id="TIGR01766">
    <property type="entry name" value="IS200/IS605 family accessory protein TnpB-like domain"/>
    <property type="match status" value="1"/>
</dbReference>
<keyword evidence="5" id="KW-1185">Reference proteome</keyword>
<dbReference type="Proteomes" id="UP000595001">
    <property type="component" value="Chromosome"/>
</dbReference>
<name>A0A7T3FVU7_9EURY</name>
<organism evidence="4 5">
    <name type="scientific">Halosimplex litoreum</name>
    <dbReference type="NCBI Taxonomy" id="1198301"/>
    <lineage>
        <taxon>Archaea</taxon>
        <taxon>Methanobacteriati</taxon>
        <taxon>Methanobacteriota</taxon>
        <taxon>Stenosarchaea group</taxon>
        <taxon>Halobacteria</taxon>
        <taxon>Halobacteriales</taxon>
        <taxon>Haloarculaceae</taxon>
        <taxon>Halosimplex</taxon>
    </lineage>
</organism>
<dbReference type="AlphaFoldDB" id="A0A7T3FVU7"/>
<proteinExistence type="predicted"/>
<feature type="compositionally biased region" description="Polar residues" evidence="2">
    <location>
        <begin position="404"/>
        <end position="425"/>
    </location>
</feature>
<dbReference type="Pfam" id="PF07282">
    <property type="entry name" value="Cas12f1-like_TNB"/>
    <property type="match status" value="1"/>
</dbReference>
<reference evidence="4 5" key="1">
    <citation type="submission" date="2020-12" db="EMBL/GenBank/DDBJ databases">
        <title>Halosimplex halophilum sp. nov. and Halosimplex salinum sp. nov., two new members of the genus Halosimplex.</title>
        <authorList>
            <person name="Cui H.L."/>
        </authorList>
    </citation>
    <scope>NUCLEOTIDE SEQUENCE [LARGE SCALE GENOMIC DNA]</scope>
    <source>
        <strain evidence="4 5">YGH94</strain>
    </source>
</reference>
<keyword evidence="1" id="KW-0238">DNA-binding</keyword>
<evidence type="ECO:0000256" key="2">
    <source>
        <dbReference type="SAM" id="MobiDB-lite"/>
    </source>
</evidence>
<dbReference type="PANTHER" id="PTHR30405:SF21">
    <property type="entry name" value="TRANSPOSASE-RELATED"/>
    <property type="match status" value="1"/>
</dbReference>
<dbReference type="GeneID" id="60589334"/>
<protein>
    <submittedName>
        <fullName evidence="4">Transposase</fullName>
    </submittedName>
</protein>
<feature type="domain" description="Cas12f1-like TNB" evidence="3">
    <location>
        <begin position="300"/>
        <end position="367"/>
    </location>
</feature>
<sequence length="425" mass="47936">MPEVLTETLQLKLVNPNAHKQRKLRETVDEYQLALHDAFDQGCDTQTKTNDVVVDYDLSGYAKNALKQYVPNLLDEDTYDADELNEGTHPVRFTNEGPSLDHKPQNAIEWYVKIPHHGDYHLWLPAQPPANKREWIEAVYHGDAEMGECQLLEREGEWYVHMSVKRMFKQPSSASASERTPVGVDIGEAALATVCHRNERGTPTTPNIWSDESREVRHLRKTYFTATHRLQQREADRLDEEYGGELWSRIDHLIDTVSSDVVAHARTVENPVVVLEDLQHLRENMDYGRFMNRRLHGWAFAKLHAQITYKATECGIPVETVEPAYTSKMCHVCGEEGYRPRQGMFKCTDDSCWVSEYQADINAALNIADRYDPAGESQPQTHSDSSEKAVGDDSSGDGACLTGPQDTLADTESSTQSDTGTAGAR</sequence>
<dbReference type="EMBL" id="CP065856">
    <property type="protein sequence ID" value="QPV61586.1"/>
    <property type="molecule type" value="Genomic_DNA"/>
</dbReference>
<evidence type="ECO:0000313" key="5">
    <source>
        <dbReference type="Proteomes" id="UP000595001"/>
    </source>
</evidence>
<dbReference type="OrthoDB" id="168528at2157"/>
<dbReference type="PANTHER" id="PTHR30405">
    <property type="entry name" value="TRANSPOSASE"/>
    <property type="match status" value="1"/>
</dbReference>
<dbReference type="InterPro" id="IPR010095">
    <property type="entry name" value="Cas12f1-like_TNB"/>
</dbReference>
<evidence type="ECO:0000256" key="1">
    <source>
        <dbReference type="ARBA" id="ARBA00023125"/>
    </source>
</evidence>
<evidence type="ECO:0000313" key="4">
    <source>
        <dbReference type="EMBL" id="QPV61586.1"/>
    </source>
</evidence>